<keyword evidence="6" id="KW-1185">Reference proteome</keyword>
<keyword evidence="2" id="KW-0238">DNA-binding</keyword>
<dbReference type="Pfam" id="PF12833">
    <property type="entry name" value="HTH_18"/>
    <property type="match status" value="1"/>
</dbReference>
<dbReference type="SUPFAM" id="SSF46689">
    <property type="entry name" value="Homeodomain-like"/>
    <property type="match status" value="1"/>
</dbReference>
<evidence type="ECO:0000256" key="1">
    <source>
        <dbReference type="ARBA" id="ARBA00023015"/>
    </source>
</evidence>
<gene>
    <name evidence="5" type="ORF">RY831_21285</name>
</gene>
<sequence length="283" mass="30678">MIPPALSTNGLPSQLSVRYALPAAPLRAWIDHYWLSLDNDCPMHAIVPDGSIDLVIRQGRTDASAWVYGTTTAAMNTVLEQGAHYVGIRFKPGQGRHFLKAAAKELTDHRESVSGLLPFSIAHLTENVGQQDIFARIDAVLLAHAASVPSAPDRIDAAVARIAAARGMLRIEQAAEIFGTGRRQFERVFLDTVGIAPKLFSSIVRFHCAGRLLLEMPAAQATLADIAHACGYADQSHMNRDFRRLAGMVPSAYARRHVAFVQDAAAPDADNEPACSTHPGERK</sequence>
<dbReference type="Gene3D" id="1.10.10.60">
    <property type="entry name" value="Homeodomain-like"/>
    <property type="match status" value="1"/>
</dbReference>
<dbReference type="InterPro" id="IPR046532">
    <property type="entry name" value="DUF6597"/>
</dbReference>
<comment type="caution">
    <text evidence="5">The sequence shown here is derived from an EMBL/GenBank/DDBJ whole genome shotgun (WGS) entry which is preliminary data.</text>
</comment>
<dbReference type="Proteomes" id="UP001352263">
    <property type="component" value="Unassembled WGS sequence"/>
</dbReference>
<reference evidence="5 6" key="1">
    <citation type="submission" date="2023-10" db="EMBL/GenBank/DDBJ databases">
        <title>Noviherbaspirillum sp. CPCC 100848 genome assembly.</title>
        <authorList>
            <person name="Li X.Y."/>
            <person name="Fang X.M."/>
        </authorList>
    </citation>
    <scope>NUCLEOTIDE SEQUENCE [LARGE SCALE GENOMIC DNA]</scope>
    <source>
        <strain evidence="5 6">CPCC 100848</strain>
    </source>
</reference>
<dbReference type="SMART" id="SM00342">
    <property type="entry name" value="HTH_ARAC"/>
    <property type="match status" value="1"/>
</dbReference>
<dbReference type="PANTHER" id="PTHR46796:SF15">
    <property type="entry name" value="BLL1074 PROTEIN"/>
    <property type="match status" value="1"/>
</dbReference>
<protein>
    <submittedName>
        <fullName evidence="5">Helix-turn-helix domain-containing protein</fullName>
    </submittedName>
</protein>
<proteinExistence type="predicted"/>
<dbReference type="Pfam" id="PF20240">
    <property type="entry name" value="DUF6597"/>
    <property type="match status" value="1"/>
</dbReference>
<dbReference type="InterPro" id="IPR050204">
    <property type="entry name" value="AraC_XylS_family_regulators"/>
</dbReference>
<dbReference type="InterPro" id="IPR018060">
    <property type="entry name" value="HTH_AraC"/>
</dbReference>
<dbReference type="PANTHER" id="PTHR46796">
    <property type="entry name" value="HTH-TYPE TRANSCRIPTIONAL ACTIVATOR RHAS-RELATED"/>
    <property type="match status" value="1"/>
</dbReference>
<evidence type="ECO:0000313" key="5">
    <source>
        <dbReference type="EMBL" id="MEC4721706.1"/>
    </source>
</evidence>
<dbReference type="EMBL" id="JAWIIV010000021">
    <property type="protein sequence ID" value="MEC4721706.1"/>
    <property type="molecule type" value="Genomic_DNA"/>
</dbReference>
<evidence type="ECO:0000256" key="3">
    <source>
        <dbReference type="ARBA" id="ARBA00023163"/>
    </source>
</evidence>
<keyword evidence="3" id="KW-0804">Transcription</keyword>
<evidence type="ECO:0000256" key="2">
    <source>
        <dbReference type="ARBA" id="ARBA00023125"/>
    </source>
</evidence>
<feature type="domain" description="HTH araC/xylS-type" evidence="4">
    <location>
        <begin position="153"/>
        <end position="256"/>
    </location>
</feature>
<dbReference type="RefSeq" id="WP_326508394.1">
    <property type="nucleotide sequence ID" value="NZ_JAWIIV010000021.1"/>
</dbReference>
<accession>A0ABU6JDI2</accession>
<organism evidence="5 6">
    <name type="scientific">Noviherbaspirillum album</name>
    <dbReference type="NCBI Taxonomy" id="3080276"/>
    <lineage>
        <taxon>Bacteria</taxon>
        <taxon>Pseudomonadati</taxon>
        <taxon>Pseudomonadota</taxon>
        <taxon>Betaproteobacteria</taxon>
        <taxon>Burkholderiales</taxon>
        <taxon>Oxalobacteraceae</taxon>
        <taxon>Noviherbaspirillum</taxon>
    </lineage>
</organism>
<evidence type="ECO:0000259" key="4">
    <source>
        <dbReference type="PROSITE" id="PS01124"/>
    </source>
</evidence>
<evidence type="ECO:0000313" key="6">
    <source>
        <dbReference type="Proteomes" id="UP001352263"/>
    </source>
</evidence>
<dbReference type="PROSITE" id="PS01124">
    <property type="entry name" value="HTH_ARAC_FAMILY_2"/>
    <property type="match status" value="1"/>
</dbReference>
<name>A0ABU6JDI2_9BURK</name>
<keyword evidence="1" id="KW-0805">Transcription regulation</keyword>
<dbReference type="InterPro" id="IPR009057">
    <property type="entry name" value="Homeodomain-like_sf"/>
</dbReference>